<dbReference type="AlphaFoldDB" id="A0AAV1JKS4"/>
<proteinExistence type="inferred from homology"/>
<reference evidence="3 4" key="1">
    <citation type="submission" date="2023-11" db="EMBL/GenBank/DDBJ databases">
        <authorList>
            <person name="Okamura Y."/>
        </authorList>
    </citation>
    <scope>NUCLEOTIDE SEQUENCE [LARGE SCALE GENOMIC DNA]</scope>
</reference>
<gene>
    <name evidence="3" type="ORF">LNINA_LOCUS8507</name>
</gene>
<organism evidence="3 4">
    <name type="scientific">Leptosia nina</name>
    <dbReference type="NCBI Taxonomy" id="320188"/>
    <lineage>
        <taxon>Eukaryota</taxon>
        <taxon>Metazoa</taxon>
        <taxon>Ecdysozoa</taxon>
        <taxon>Arthropoda</taxon>
        <taxon>Hexapoda</taxon>
        <taxon>Insecta</taxon>
        <taxon>Pterygota</taxon>
        <taxon>Neoptera</taxon>
        <taxon>Endopterygota</taxon>
        <taxon>Lepidoptera</taxon>
        <taxon>Glossata</taxon>
        <taxon>Ditrysia</taxon>
        <taxon>Papilionoidea</taxon>
        <taxon>Pieridae</taxon>
        <taxon>Pierinae</taxon>
        <taxon>Leptosia</taxon>
    </lineage>
</organism>
<evidence type="ECO:0000313" key="4">
    <source>
        <dbReference type="Proteomes" id="UP001497472"/>
    </source>
</evidence>
<comment type="similarity">
    <text evidence="1">Belongs to the UPF0488 family.</text>
</comment>
<protein>
    <submittedName>
        <fullName evidence="3">Uncharacterized protein</fullName>
    </submittedName>
</protein>
<dbReference type="Pfam" id="PF15393">
    <property type="entry name" value="DUF4615"/>
    <property type="match status" value="1"/>
</dbReference>
<feature type="compositionally biased region" description="Basic residues" evidence="2">
    <location>
        <begin position="1"/>
        <end position="11"/>
    </location>
</feature>
<name>A0AAV1JKS4_9NEOP</name>
<dbReference type="Proteomes" id="UP001497472">
    <property type="component" value="Unassembled WGS sequence"/>
</dbReference>
<evidence type="ECO:0000256" key="2">
    <source>
        <dbReference type="SAM" id="MobiDB-lite"/>
    </source>
</evidence>
<dbReference type="EMBL" id="CAVLEF010000011">
    <property type="protein sequence ID" value="CAK1549186.1"/>
    <property type="molecule type" value="Genomic_DNA"/>
</dbReference>
<evidence type="ECO:0000256" key="1">
    <source>
        <dbReference type="ARBA" id="ARBA00005707"/>
    </source>
</evidence>
<evidence type="ECO:0000313" key="3">
    <source>
        <dbReference type="EMBL" id="CAK1549186.1"/>
    </source>
</evidence>
<dbReference type="PANTHER" id="PTHR13602:SF2">
    <property type="entry name" value="UPF0488 PROTEIN C8ORF33"/>
    <property type="match status" value="1"/>
</dbReference>
<comment type="caution">
    <text evidence="3">The sequence shown here is derived from an EMBL/GenBank/DDBJ whole genome shotgun (WGS) entry which is preliminary data.</text>
</comment>
<dbReference type="PANTHER" id="PTHR13602">
    <property type="entry name" value="UPF0488 PROTEIN C8ORF33"/>
    <property type="match status" value="1"/>
</dbReference>
<keyword evidence="4" id="KW-1185">Reference proteome</keyword>
<accession>A0AAV1JKS4</accession>
<feature type="region of interest" description="Disordered" evidence="2">
    <location>
        <begin position="1"/>
        <end position="31"/>
    </location>
</feature>
<sequence>MPKVTKLHNTGRPKALQKPTKPDGSNQADPEESLREFQLQLLWCIQKLEKSIGEKKGNDRQLQEMWKVLTILKNNNQPIIRKRQLMRKHLGDYRAKMAAEEKTLVKMASKIKIADNPVQPKATFLRKSAFLSTGNSSFKFNFNVLNEQNDNKSSNTENSELIKVINKTQNIDLTGNKDNSKANLKTDDIATSLTESNLNKPMFSDSGSEFKFNFNIDSSQ</sequence>
<dbReference type="InterPro" id="IPR029274">
    <property type="entry name" value="DUF4615"/>
</dbReference>